<dbReference type="EMBL" id="SNRW01025000">
    <property type="protein sequence ID" value="KAA6361832.1"/>
    <property type="molecule type" value="Genomic_DNA"/>
</dbReference>
<dbReference type="Pfam" id="PF12775">
    <property type="entry name" value="AAA_7"/>
    <property type="match status" value="1"/>
</dbReference>
<comment type="caution">
    <text evidence="1">The sequence shown here is derived from an EMBL/GenBank/DDBJ whole genome shotgun (WGS) entry which is preliminary data.</text>
</comment>
<dbReference type="InterPro" id="IPR027417">
    <property type="entry name" value="P-loop_NTPase"/>
</dbReference>
<dbReference type="Gene3D" id="3.40.50.300">
    <property type="entry name" value="P-loop containing nucleotide triphosphate hydrolases"/>
    <property type="match status" value="1"/>
</dbReference>
<reference evidence="1 2" key="1">
    <citation type="submission" date="2019-03" db="EMBL/GenBank/DDBJ databases">
        <title>Single cell metagenomics reveals metabolic interactions within the superorganism composed of flagellate Streblomastix strix and complex community of Bacteroidetes bacteria on its surface.</title>
        <authorList>
            <person name="Treitli S.C."/>
            <person name="Kolisko M."/>
            <person name="Husnik F."/>
            <person name="Keeling P."/>
            <person name="Hampl V."/>
        </authorList>
    </citation>
    <scope>NUCLEOTIDE SEQUENCE [LARGE SCALE GENOMIC DNA]</scope>
    <source>
        <strain evidence="1">ST1C</strain>
    </source>
</reference>
<evidence type="ECO:0000313" key="2">
    <source>
        <dbReference type="Proteomes" id="UP000324800"/>
    </source>
</evidence>
<protein>
    <submittedName>
        <fullName evidence="1">Uncharacterized protein</fullName>
    </submittedName>
</protein>
<accession>A0A5J4TVC9</accession>
<gene>
    <name evidence="1" type="ORF">EZS28_042641</name>
</gene>
<dbReference type="Proteomes" id="UP000324800">
    <property type="component" value="Unassembled WGS sequence"/>
</dbReference>
<organism evidence="1 2">
    <name type="scientific">Streblomastix strix</name>
    <dbReference type="NCBI Taxonomy" id="222440"/>
    <lineage>
        <taxon>Eukaryota</taxon>
        <taxon>Metamonada</taxon>
        <taxon>Preaxostyla</taxon>
        <taxon>Oxymonadida</taxon>
        <taxon>Streblomastigidae</taxon>
        <taxon>Streblomastix</taxon>
    </lineage>
</organism>
<dbReference type="AlphaFoldDB" id="A0A5J4TVC9"/>
<proteinExistence type="predicted"/>
<name>A0A5J4TVC9_9EUKA</name>
<evidence type="ECO:0000313" key="1">
    <source>
        <dbReference type="EMBL" id="KAA6361832.1"/>
    </source>
</evidence>
<sequence length="75" mass="8203">MSTSDSFGSQPPLELLRQMLSIDGLYDKTQSALSAIKGVSVATACLFPLSGGDRVSHRLTALFTQQWVPQLKRNH</sequence>